<dbReference type="HAMAP" id="MF_00060">
    <property type="entry name" value="SurE"/>
    <property type="match status" value="1"/>
</dbReference>
<evidence type="ECO:0000313" key="6">
    <source>
        <dbReference type="Proteomes" id="UP000639772"/>
    </source>
</evidence>
<dbReference type="EMBL" id="JADCNM010000007">
    <property type="protein sequence ID" value="KAG0475675.1"/>
    <property type="molecule type" value="Genomic_DNA"/>
</dbReference>
<evidence type="ECO:0000313" key="5">
    <source>
        <dbReference type="EMBL" id="KAG0475675.1"/>
    </source>
</evidence>
<dbReference type="Proteomes" id="UP000639772">
    <property type="component" value="Chromosome 7"/>
</dbReference>
<dbReference type="GO" id="GO:0008252">
    <property type="term" value="F:nucleotidase activity"/>
    <property type="evidence" value="ECO:0007669"/>
    <property type="project" value="InterPro"/>
</dbReference>
<dbReference type="Pfam" id="PF01975">
    <property type="entry name" value="SurE"/>
    <property type="match status" value="1"/>
</dbReference>
<dbReference type="Gene3D" id="3.40.1210.10">
    <property type="entry name" value="Survival protein SurE-like phosphatase/nucleotidase"/>
    <property type="match status" value="1"/>
</dbReference>
<dbReference type="AlphaFoldDB" id="A0A835UX50"/>
<dbReference type="InterPro" id="IPR002828">
    <property type="entry name" value="SurE-like_Pase/nucleotidase"/>
</dbReference>
<evidence type="ECO:0000256" key="1">
    <source>
        <dbReference type="ARBA" id="ARBA00011062"/>
    </source>
</evidence>
<proteinExistence type="inferred from homology"/>
<dbReference type="SUPFAM" id="SSF64167">
    <property type="entry name" value="SurE-like"/>
    <property type="match status" value="1"/>
</dbReference>
<dbReference type="OrthoDB" id="202825at2759"/>
<name>A0A835UX50_VANPL</name>
<dbReference type="PANTHER" id="PTHR30457">
    <property type="entry name" value="5'-NUCLEOTIDASE SURE"/>
    <property type="match status" value="1"/>
</dbReference>
<dbReference type="GO" id="GO:0005829">
    <property type="term" value="C:cytosol"/>
    <property type="evidence" value="ECO:0007669"/>
    <property type="project" value="TreeGrafter"/>
</dbReference>
<gene>
    <name evidence="5" type="ORF">HPP92_015361</name>
</gene>
<comment type="caution">
    <text evidence="5">The sequence shown here is derived from an EMBL/GenBank/DDBJ whole genome shotgun (WGS) entry which is preliminary data.</text>
</comment>
<reference evidence="5 6" key="1">
    <citation type="journal article" date="2020" name="Nat. Food">
        <title>A phased Vanilla planifolia genome enables genetic improvement of flavour and production.</title>
        <authorList>
            <person name="Hasing T."/>
            <person name="Tang H."/>
            <person name="Brym M."/>
            <person name="Khazi F."/>
            <person name="Huang T."/>
            <person name="Chambers A.H."/>
        </authorList>
    </citation>
    <scope>NUCLEOTIDE SEQUENCE [LARGE SCALE GENOMIC DNA]</scope>
    <source>
        <tissue evidence="5">Leaf</tissue>
    </source>
</reference>
<comment type="similarity">
    <text evidence="1">Belongs to the SurE nucleotidase family.</text>
</comment>
<dbReference type="NCBIfam" id="TIGR00087">
    <property type="entry name" value="surE"/>
    <property type="match status" value="1"/>
</dbReference>
<evidence type="ECO:0000256" key="2">
    <source>
        <dbReference type="ARBA" id="ARBA00022723"/>
    </source>
</evidence>
<feature type="domain" description="Survival protein SurE-like phosphatase/nucleotidase" evidence="4">
    <location>
        <begin position="14"/>
        <end position="207"/>
    </location>
</feature>
<dbReference type="InterPro" id="IPR036523">
    <property type="entry name" value="SurE-like_sf"/>
</dbReference>
<accession>A0A835UX50</accession>
<dbReference type="PANTHER" id="PTHR30457:SF0">
    <property type="entry name" value="PHOSPHATASE, PUTATIVE (AFU_ORTHOLOGUE AFUA_4G01070)-RELATED"/>
    <property type="match status" value="1"/>
</dbReference>
<evidence type="ECO:0000256" key="3">
    <source>
        <dbReference type="ARBA" id="ARBA00022801"/>
    </source>
</evidence>
<dbReference type="GO" id="GO:0046872">
    <property type="term" value="F:metal ion binding"/>
    <property type="evidence" value="ECO:0007669"/>
    <property type="project" value="UniProtKB-KW"/>
</dbReference>
<sequence>METKANTDVELPTVLVTNDDGIDAPGLQYLVQILVAAGRYRVLVCAPNVDNSAVSHCITWRRAICAKQVQVEGASAFAVSGTPADCASLGISGELFSGLIPDLVVSGVNIGSNCGYHVVYSGTVAGAREAFLYGIPSIALSYNWVGGQSTIQYLKLAAEACLPLINSVLTEVKNKTYPTGSFLNVDVPTDVPNHKGFKITKQGKHMTKIGWTRTHSSMPATESYQTANINGTTLVDTEMDISIPFQDQLLFKRVLHRTSYNEKEDDDTDYQALKSGYITITPLGALSLTELLEWREDGLKPAHGEEVSLVKLGRKRAKDGLREIRGGGRRFKGNWRGRIEEKETKGLL</sequence>
<keyword evidence="2" id="KW-0479">Metal-binding</keyword>
<evidence type="ECO:0000259" key="4">
    <source>
        <dbReference type="Pfam" id="PF01975"/>
    </source>
</evidence>
<organism evidence="5 6">
    <name type="scientific">Vanilla planifolia</name>
    <name type="common">Vanilla</name>
    <dbReference type="NCBI Taxonomy" id="51239"/>
    <lineage>
        <taxon>Eukaryota</taxon>
        <taxon>Viridiplantae</taxon>
        <taxon>Streptophyta</taxon>
        <taxon>Embryophyta</taxon>
        <taxon>Tracheophyta</taxon>
        <taxon>Spermatophyta</taxon>
        <taxon>Magnoliopsida</taxon>
        <taxon>Liliopsida</taxon>
        <taxon>Asparagales</taxon>
        <taxon>Orchidaceae</taxon>
        <taxon>Vanilloideae</taxon>
        <taxon>Vanilleae</taxon>
        <taxon>Vanilla</taxon>
    </lineage>
</organism>
<keyword evidence="3" id="KW-0378">Hydrolase</keyword>
<dbReference type="InterPro" id="IPR030048">
    <property type="entry name" value="SurE"/>
</dbReference>
<protein>
    <recommendedName>
        <fullName evidence="4">Survival protein SurE-like phosphatase/nucleotidase domain-containing protein</fullName>
    </recommendedName>
</protein>